<evidence type="ECO:0000256" key="4">
    <source>
        <dbReference type="ARBA" id="ARBA00022989"/>
    </source>
</evidence>
<feature type="transmembrane region" description="Helical" evidence="6">
    <location>
        <begin position="182"/>
        <end position="204"/>
    </location>
</feature>
<keyword evidence="9" id="KW-1185">Reference proteome</keyword>
<feature type="transmembrane region" description="Helical" evidence="6">
    <location>
        <begin position="243"/>
        <end position="262"/>
    </location>
</feature>
<dbReference type="InterPro" id="IPR002541">
    <property type="entry name" value="Cyt_c_assembly"/>
</dbReference>
<evidence type="ECO:0000259" key="7">
    <source>
        <dbReference type="Pfam" id="PF01578"/>
    </source>
</evidence>
<feature type="transmembrane region" description="Helical" evidence="6">
    <location>
        <begin position="134"/>
        <end position="152"/>
    </location>
</feature>
<feature type="transmembrane region" description="Helical" evidence="6">
    <location>
        <begin position="37"/>
        <end position="55"/>
    </location>
</feature>
<proteinExistence type="predicted"/>
<feature type="transmembrane region" description="Helical" evidence="6">
    <location>
        <begin position="210"/>
        <end position="231"/>
    </location>
</feature>
<sequence>MSHLLFQLSLAAYLAAAAVYTVFFIRQKKTLHTVARVIFCVAAGLHTVNIAARYVEAEHTPITSIHEIISFFAWSLACCYLSFRWRYAVKNFGSFAVLLITILMLAATAAPQAILPLPPELRTWLLPVHASISIVAYAFLSLAAIGGLMYLIQERQLKQKHFGFFYHRLPSLEALDNLNQHCIGIGFLLMTLGMSIGTVWAFQLGGHRGLGWHTKIISAMITWLLYAGLMHHRFVQGWRGRRAALLTVLAFAAVLLTFWLLLMKGVADYGA</sequence>
<dbReference type="InterPro" id="IPR045062">
    <property type="entry name" value="Cyt_c_biogenesis_CcsA/CcmC"/>
</dbReference>
<reference evidence="8" key="1">
    <citation type="submission" date="2017-07" db="EMBL/GenBank/DDBJ databases">
        <title>The cable genome - Insights into the physiology and evolution of filamentous bacteria capable of sulfide oxidation via long distance electron transfer.</title>
        <authorList>
            <person name="Thorup C."/>
            <person name="Bjerg J.T."/>
            <person name="Schreiber L."/>
            <person name="Nielsen L.P."/>
            <person name="Kjeldsen K.U."/>
            <person name="Boesen T."/>
            <person name="Boggild A."/>
            <person name="Meysman F."/>
            <person name="Geelhoed J."/>
            <person name="Schramm A."/>
        </authorList>
    </citation>
    <scope>NUCLEOTIDE SEQUENCE [LARGE SCALE GENOMIC DNA]</scope>
    <source>
        <strain evidence="8">GS</strain>
    </source>
</reference>
<dbReference type="GO" id="GO:0005886">
    <property type="term" value="C:plasma membrane"/>
    <property type="evidence" value="ECO:0007669"/>
    <property type="project" value="TreeGrafter"/>
</dbReference>
<feature type="transmembrane region" description="Helical" evidence="6">
    <location>
        <begin position="61"/>
        <end position="83"/>
    </location>
</feature>
<protein>
    <submittedName>
        <fullName evidence="8">Cytochrome c-type biogenesis protein CcsB</fullName>
    </submittedName>
</protein>
<feature type="domain" description="Cytochrome c assembly protein" evidence="7">
    <location>
        <begin position="66"/>
        <end position="259"/>
    </location>
</feature>
<organism evidence="8 9">
    <name type="scientific">Candidatus Electronema aureum</name>
    <dbReference type="NCBI Taxonomy" id="2005002"/>
    <lineage>
        <taxon>Bacteria</taxon>
        <taxon>Pseudomonadati</taxon>
        <taxon>Thermodesulfobacteriota</taxon>
        <taxon>Desulfobulbia</taxon>
        <taxon>Desulfobulbales</taxon>
        <taxon>Desulfobulbaceae</taxon>
        <taxon>Candidatus Electronema</taxon>
    </lineage>
</organism>
<comment type="caution">
    <text evidence="8">The sequence shown here is derived from an EMBL/GenBank/DDBJ whole genome shotgun (WGS) entry which is preliminary data.</text>
</comment>
<evidence type="ECO:0000256" key="2">
    <source>
        <dbReference type="ARBA" id="ARBA00022692"/>
    </source>
</evidence>
<evidence type="ECO:0000256" key="1">
    <source>
        <dbReference type="ARBA" id="ARBA00004141"/>
    </source>
</evidence>
<dbReference type="EMBL" id="NQJD01000007">
    <property type="protein sequence ID" value="TAA75426.1"/>
    <property type="molecule type" value="Genomic_DNA"/>
</dbReference>
<dbReference type="AlphaFoldDB" id="A0A521G307"/>
<name>A0A521G307_9BACT</name>
<dbReference type="GO" id="GO:0017004">
    <property type="term" value="P:cytochrome complex assembly"/>
    <property type="evidence" value="ECO:0007669"/>
    <property type="project" value="UniProtKB-KW"/>
</dbReference>
<dbReference type="GO" id="GO:0020037">
    <property type="term" value="F:heme binding"/>
    <property type="evidence" value="ECO:0007669"/>
    <property type="project" value="InterPro"/>
</dbReference>
<dbReference type="PANTHER" id="PTHR30071">
    <property type="entry name" value="HEME EXPORTER PROTEIN C"/>
    <property type="match status" value="1"/>
</dbReference>
<gene>
    <name evidence="8" type="ORF">CDV28_10773</name>
</gene>
<dbReference type="Pfam" id="PF01578">
    <property type="entry name" value="Cytochrom_C_asm"/>
    <property type="match status" value="1"/>
</dbReference>
<evidence type="ECO:0000256" key="3">
    <source>
        <dbReference type="ARBA" id="ARBA00022748"/>
    </source>
</evidence>
<evidence type="ECO:0000313" key="9">
    <source>
        <dbReference type="Proteomes" id="UP000316238"/>
    </source>
</evidence>
<accession>A0A521G307</accession>
<dbReference type="PANTHER" id="PTHR30071:SF1">
    <property type="entry name" value="CYTOCHROME B_B6 PROTEIN-RELATED"/>
    <property type="match status" value="1"/>
</dbReference>
<keyword evidence="3" id="KW-0201">Cytochrome c-type biogenesis</keyword>
<dbReference type="Proteomes" id="UP000316238">
    <property type="component" value="Unassembled WGS sequence"/>
</dbReference>
<evidence type="ECO:0000256" key="6">
    <source>
        <dbReference type="SAM" id="Phobius"/>
    </source>
</evidence>
<evidence type="ECO:0000256" key="5">
    <source>
        <dbReference type="ARBA" id="ARBA00023136"/>
    </source>
</evidence>
<comment type="subcellular location">
    <subcellularLocation>
        <location evidence="1">Membrane</location>
        <topology evidence="1">Multi-pass membrane protein</topology>
    </subcellularLocation>
</comment>
<feature type="transmembrane region" description="Helical" evidence="6">
    <location>
        <begin position="95"/>
        <end position="114"/>
    </location>
</feature>
<keyword evidence="2 6" id="KW-0812">Transmembrane</keyword>
<feature type="transmembrane region" description="Helical" evidence="6">
    <location>
        <begin position="6"/>
        <end position="25"/>
    </location>
</feature>
<keyword evidence="4 6" id="KW-1133">Transmembrane helix</keyword>
<evidence type="ECO:0000313" key="8">
    <source>
        <dbReference type="EMBL" id="TAA75426.1"/>
    </source>
</evidence>
<keyword evidence="5 6" id="KW-0472">Membrane</keyword>